<dbReference type="GO" id="GO:0030655">
    <property type="term" value="P:beta-lactam antibiotic catabolic process"/>
    <property type="evidence" value="ECO:0007669"/>
    <property type="project" value="InterPro"/>
</dbReference>
<dbReference type="Pfam" id="PF13354">
    <property type="entry name" value="Beta-lactamase2"/>
    <property type="match status" value="1"/>
</dbReference>
<gene>
    <name evidence="3" type="ORF">H1P_1270003</name>
</gene>
<reference evidence="3 4" key="1">
    <citation type="submission" date="2019-01" db="EMBL/GenBank/DDBJ databases">
        <authorList>
            <person name="Brito A."/>
        </authorList>
    </citation>
    <scope>NUCLEOTIDE SEQUENCE [LARGE SCALE GENOMIC DNA]</scope>
    <source>
        <strain evidence="3">1</strain>
    </source>
</reference>
<dbReference type="EMBL" id="CAACVJ010000032">
    <property type="protein sequence ID" value="VEP11928.1"/>
    <property type="molecule type" value="Genomic_DNA"/>
</dbReference>
<dbReference type="PANTHER" id="PTHR35333:SF4">
    <property type="entry name" value="SLR0121 PROTEIN"/>
    <property type="match status" value="1"/>
</dbReference>
<dbReference type="InterPro" id="IPR012338">
    <property type="entry name" value="Beta-lactam/transpept-like"/>
</dbReference>
<feature type="region of interest" description="Disordered" evidence="1">
    <location>
        <begin position="424"/>
        <end position="445"/>
    </location>
</feature>
<dbReference type="GO" id="GO:0008800">
    <property type="term" value="F:beta-lactamase activity"/>
    <property type="evidence" value="ECO:0007669"/>
    <property type="project" value="InterPro"/>
</dbReference>
<sequence>MNREVKINLLFPSKKNNHQPKTSVKQDSRLNSENSQLRSSEKGTIPAVKKVRHPQTKPLKKSSVPKRRKLREGLTPPSKGRACMPRQTKKQRQLNLFPKITIPTPVAFLSRLTILTVGISTILGSAISMTNSFNTNPTVKKPTSSITQTITETKLSQLKNLFSVISVGQEIVPLQKQLQILTDRYPQLEPGILIADIESKDYVNLGGTDTFAAASTIKIPILVAFFQDVDAGKINLNQPFTITKESIADGSGYMQYQPIGTKFSALKIASSMITVSDNTATNILIEHLGGKKALNQRFADWGLTTTQISDRLPDKQGTNTTSPEDLSNLLLKIDRGELVSLASRDRILAIMKQTERNTLLPQGLGKDAAIAHKTGTLLSVLGDTGIIYTPNGKRYIASVLVKRPDNDPQAESLIQEISRTAYQHFKQKPPQSSEAFQKPRPFLAE</sequence>
<organism evidence="3 4">
    <name type="scientific">Hyella patelloides LEGE 07179</name>
    <dbReference type="NCBI Taxonomy" id="945734"/>
    <lineage>
        <taxon>Bacteria</taxon>
        <taxon>Bacillati</taxon>
        <taxon>Cyanobacteriota</taxon>
        <taxon>Cyanophyceae</taxon>
        <taxon>Pleurocapsales</taxon>
        <taxon>Hyellaceae</taxon>
        <taxon>Hyella</taxon>
    </lineage>
</organism>
<dbReference type="GO" id="GO:0046677">
    <property type="term" value="P:response to antibiotic"/>
    <property type="evidence" value="ECO:0007669"/>
    <property type="project" value="InterPro"/>
</dbReference>
<dbReference type="PANTHER" id="PTHR35333">
    <property type="entry name" value="BETA-LACTAMASE"/>
    <property type="match status" value="1"/>
</dbReference>
<name>A0A563VKI7_9CYAN</name>
<dbReference type="InterPro" id="IPR000871">
    <property type="entry name" value="Beta-lactam_class-A"/>
</dbReference>
<dbReference type="RefSeq" id="WP_246141780.1">
    <property type="nucleotide sequence ID" value="NZ_LR213880.1"/>
</dbReference>
<protein>
    <submittedName>
        <fullName evidence="3">Beta-lactamase class A</fullName>
    </submittedName>
</protein>
<dbReference type="AlphaFoldDB" id="A0A563VKI7"/>
<dbReference type="Gene3D" id="3.40.710.10">
    <property type="entry name" value="DD-peptidase/beta-lactamase superfamily"/>
    <property type="match status" value="1"/>
</dbReference>
<feature type="domain" description="Beta-lactamase class A catalytic" evidence="2">
    <location>
        <begin position="191"/>
        <end position="401"/>
    </location>
</feature>
<dbReference type="InterPro" id="IPR045155">
    <property type="entry name" value="Beta-lactam_cat"/>
</dbReference>
<evidence type="ECO:0000313" key="3">
    <source>
        <dbReference type="EMBL" id="VEP11928.1"/>
    </source>
</evidence>
<feature type="compositionally biased region" description="Basic residues" evidence="1">
    <location>
        <begin position="49"/>
        <end position="70"/>
    </location>
</feature>
<accession>A0A563VKI7</accession>
<evidence type="ECO:0000256" key="1">
    <source>
        <dbReference type="SAM" id="MobiDB-lite"/>
    </source>
</evidence>
<dbReference type="Proteomes" id="UP000320055">
    <property type="component" value="Unassembled WGS sequence"/>
</dbReference>
<evidence type="ECO:0000259" key="2">
    <source>
        <dbReference type="Pfam" id="PF13354"/>
    </source>
</evidence>
<feature type="region of interest" description="Disordered" evidence="1">
    <location>
        <begin position="1"/>
        <end position="90"/>
    </location>
</feature>
<keyword evidence="4" id="KW-1185">Reference proteome</keyword>
<evidence type="ECO:0000313" key="4">
    <source>
        <dbReference type="Proteomes" id="UP000320055"/>
    </source>
</evidence>
<dbReference type="SUPFAM" id="SSF56601">
    <property type="entry name" value="beta-lactamase/transpeptidase-like"/>
    <property type="match status" value="1"/>
</dbReference>
<proteinExistence type="predicted"/>